<evidence type="ECO:0000256" key="11">
    <source>
        <dbReference type="SAM" id="MobiDB-lite"/>
    </source>
</evidence>
<evidence type="ECO:0000256" key="6">
    <source>
        <dbReference type="ARBA" id="ARBA00022946"/>
    </source>
</evidence>
<comment type="function">
    <text evidence="9">Involved in cytokinin biosynthesis. Catalyzes the transfer of an isopentenyl group from dimethylallyl diphosphate (DMAPP) to ATP and ADP.</text>
</comment>
<accession>F2EGV0</accession>
<dbReference type="GO" id="GO:0009824">
    <property type="term" value="F:AMP dimethylallyltransferase activity"/>
    <property type="evidence" value="ECO:0007669"/>
    <property type="project" value="UniProtKB-ARBA"/>
</dbReference>
<dbReference type="GO" id="GO:0009691">
    <property type="term" value="P:cytokinin biosynthetic process"/>
    <property type="evidence" value="ECO:0007669"/>
    <property type="project" value="UniProtKB-KW"/>
</dbReference>
<evidence type="ECO:0000256" key="5">
    <source>
        <dbReference type="ARBA" id="ARBA00022840"/>
    </source>
</evidence>
<dbReference type="InterPro" id="IPR039657">
    <property type="entry name" value="Dimethylallyltransferase"/>
</dbReference>
<comment type="catalytic activity">
    <reaction evidence="8">
        <text>dimethylallyl diphosphate + ADP = N(6)-(dimethylallyl)adenosine 5'-diphosphate + diphosphate</text>
        <dbReference type="Rhea" id="RHEA:36327"/>
        <dbReference type="ChEBI" id="CHEBI:33019"/>
        <dbReference type="ChEBI" id="CHEBI:57623"/>
        <dbReference type="ChEBI" id="CHEBI:73533"/>
        <dbReference type="ChEBI" id="CHEBI:456216"/>
        <dbReference type="EC" id="2.5.1.112"/>
    </reaction>
</comment>
<evidence type="ECO:0000313" key="12">
    <source>
        <dbReference type="EMBL" id="BAK06572.1"/>
    </source>
</evidence>
<name>F2EGV0_HORVV</name>
<dbReference type="FunFam" id="1.10.287.890:FF:000002">
    <property type="entry name" value="Adenylate isopentenyltransferase 5, chloroplastic"/>
    <property type="match status" value="1"/>
</dbReference>
<protein>
    <recommendedName>
        <fullName evidence="10">adenylate dimethylallyltransferase (ADP/ATP-dependent)</fullName>
        <ecNumber evidence="10">2.5.1.112</ecNumber>
    </recommendedName>
</protein>
<dbReference type="EMBL" id="AK375377">
    <property type="protein sequence ID" value="BAK06572.1"/>
    <property type="molecule type" value="mRNA"/>
</dbReference>
<evidence type="ECO:0000256" key="9">
    <source>
        <dbReference type="ARBA" id="ARBA00055191"/>
    </source>
</evidence>
<sequence length="392" mass="41067">MECKGVNGQSPKPKVVFVLGATATGKSKLAISLARRFGGEVINSDKIQVYDGVPILTNKVTEEESAGVPHHLLGGVHPDADFTADDFRRVAEAAISRVISAGRLPVVAGGSNTYVEALVEADGAAFRAAHDCLFLWLDAAPGLMEWYTGLRVDDMVRRGLVDETRAAFEEGADYTRGVRRAIGLPEMHEYLRAEREGAVGAAEMAALLERAVREIKANTFGLVLQQAAKIRRLSTLEGWDVRRVDATAVFASMAEGMGGHKEVWESAVWAPCQDMVRLFLHAEAATLPTDLEVDEAMAGLSLGVSVIPVAAVGDAGDDDGRVVLTPPTVLHEHENEGSINKGGAAGVVLNGTHDVVDKDPACGGGDGDDNGSNAGVAQAAPAAAGATPDDTA</sequence>
<dbReference type="Gene3D" id="3.40.50.300">
    <property type="entry name" value="P-loop containing nucleotide triphosphate hydrolases"/>
    <property type="match status" value="1"/>
</dbReference>
<keyword evidence="5" id="KW-0067">ATP-binding</keyword>
<dbReference type="GO" id="GO:0052622">
    <property type="term" value="F:ATP/ADP dimethylallyltransferase activity"/>
    <property type="evidence" value="ECO:0007669"/>
    <property type="project" value="UniProtKB-EC"/>
</dbReference>
<dbReference type="PANTHER" id="PTHR11088:SF37">
    <property type="entry name" value="ADENYLATE ISOPENTENYLTRANSFERASE"/>
    <property type="match status" value="1"/>
</dbReference>
<feature type="region of interest" description="Disordered" evidence="11">
    <location>
        <begin position="357"/>
        <end position="392"/>
    </location>
</feature>
<keyword evidence="4" id="KW-0547">Nucleotide-binding</keyword>
<keyword evidence="3" id="KW-0203">Cytokinin biosynthesis</keyword>
<reference evidence="12" key="1">
    <citation type="journal article" date="2011" name="Plant Physiol.">
        <title>Comprehensive sequence analysis of 24,783 barley full-length cDNAs derived from 12 clone libraries.</title>
        <authorList>
            <person name="Matsumoto T."/>
            <person name="Tanaka T."/>
            <person name="Sakai H."/>
            <person name="Amano N."/>
            <person name="Kanamori H."/>
            <person name="Kurita K."/>
            <person name="Kikuta A."/>
            <person name="Kamiya K."/>
            <person name="Yamamoto M."/>
            <person name="Ikawa H."/>
            <person name="Fujii N."/>
            <person name="Hori K."/>
            <person name="Itoh T."/>
            <person name="Sato K."/>
        </authorList>
    </citation>
    <scope>NUCLEOTIDE SEQUENCE</scope>
    <source>
        <tissue evidence="12">Flower</tissue>
    </source>
</reference>
<feature type="compositionally biased region" description="Low complexity" evidence="11">
    <location>
        <begin position="370"/>
        <end position="392"/>
    </location>
</feature>
<dbReference type="GO" id="GO:0005524">
    <property type="term" value="F:ATP binding"/>
    <property type="evidence" value="ECO:0007669"/>
    <property type="project" value="UniProtKB-KW"/>
</dbReference>
<evidence type="ECO:0000256" key="8">
    <source>
        <dbReference type="ARBA" id="ARBA00052386"/>
    </source>
</evidence>
<evidence type="ECO:0000256" key="7">
    <source>
        <dbReference type="ARBA" id="ARBA00051744"/>
    </source>
</evidence>
<dbReference type="EC" id="2.5.1.112" evidence="10"/>
<keyword evidence="6" id="KW-0809">Transit peptide</keyword>
<comment type="similarity">
    <text evidence="1">Belongs to the IPP transferase family.</text>
</comment>
<proteinExistence type="evidence at transcript level"/>
<evidence type="ECO:0000256" key="1">
    <source>
        <dbReference type="ARBA" id="ARBA00005842"/>
    </source>
</evidence>
<comment type="catalytic activity">
    <reaction evidence="7">
        <text>dimethylallyl diphosphate + ATP = N(6)-(dimethylallyl)adenosine 5'-triphosphate + diphosphate</text>
        <dbReference type="Rhea" id="RHEA:36331"/>
        <dbReference type="ChEBI" id="CHEBI:30616"/>
        <dbReference type="ChEBI" id="CHEBI:33019"/>
        <dbReference type="ChEBI" id="CHEBI:57623"/>
        <dbReference type="ChEBI" id="CHEBI:73532"/>
        <dbReference type="EC" id="2.5.1.112"/>
    </reaction>
</comment>
<dbReference type="PANTHER" id="PTHR11088">
    <property type="entry name" value="TRNA DIMETHYLALLYLTRANSFERASE"/>
    <property type="match status" value="1"/>
</dbReference>
<dbReference type="AlphaFoldDB" id="F2EGV0"/>
<organism evidence="12">
    <name type="scientific">Hordeum vulgare subsp. vulgare</name>
    <name type="common">Domesticated barley</name>
    <dbReference type="NCBI Taxonomy" id="112509"/>
    <lineage>
        <taxon>Eukaryota</taxon>
        <taxon>Viridiplantae</taxon>
        <taxon>Streptophyta</taxon>
        <taxon>Embryophyta</taxon>
        <taxon>Tracheophyta</taxon>
        <taxon>Spermatophyta</taxon>
        <taxon>Magnoliopsida</taxon>
        <taxon>Liliopsida</taxon>
        <taxon>Poales</taxon>
        <taxon>Poaceae</taxon>
        <taxon>BOP clade</taxon>
        <taxon>Pooideae</taxon>
        <taxon>Triticodae</taxon>
        <taxon>Triticeae</taxon>
        <taxon>Hordeinae</taxon>
        <taxon>Hordeum</taxon>
    </lineage>
</organism>
<evidence type="ECO:0000256" key="10">
    <source>
        <dbReference type="ARBA" id="ARBA00066838"/>
    </source>
</evidence>
<evidence type="ECO:0000256" key="3">
    <source>
        <dbReference type="ARBA" id="ARBA00022712"/>
    </source>
</evidence>
<dbReference type="Pfam" id="PF01715">
    <property type="entry name" value="IPPT"/>
    <property type="match status" value="2"/>
</dbReference>
<evidence type="ECO:0000256" key="2">
    <source>
        <dbReference type="ARBA" id="ARBA00022679"/>
    </source>
</evidence>
<dbReference type="InterPro" id="IPR027417">
    <property type="entry name" value="P-loop_NTPase"/>
</dbReference>
<keyword evidence="2" id="KW-0808">Transferase</keyword>
<dbReference type="SUPFAM" id="SSF52540">
    <property type="entry name" value="P-loop containing nucleoside triphosphate hydrolases"/>
    <property type="match status" value="1"/>
</dbReference>
<dbReference type="Gene3D" id="1.10.287.890">
    <property type="entry name" value="Crystal structure of tRNA isopentenylpyrophosphate transferase (bh2366) domain"/>
    <property type="match status" value="1"/>
</dbReference>
<dbReference type="GO" id="GO:0005737">
    <property type="term" value="C:cytoplasm"/>
    <property type="evidence" value="ECO:0007669"/>
    <property type="project" value="UniProtKB-ARBA"/>
</dbReference>
<evidence type="ECO:0000256" key="4">
    <source>
        <dbReference type="ARBA" id="ARBA00022741"/>
    </source>
</evidence>